<feature type="transmembrane region" description="Helical" evidence="6">
    <location>
        <begin position="165"/>
        <end position="186"/>
    </location>
</feature>
<dbReference type="Pfam" id="PF01554">
    <property type="entry name" value="MatE"/>
    <property type="match status" value="2"/>
</dbReference>
<protein>
    <submittedName>
        <fullName evidence="7">MATE family efflux transporter</fullName>
    </submittedName>
</protein>
<proteinExistence type="inferred from homology"/>
<feature type="transmembrane region" description="Helical" evidence="6">
    <location>
        <begin position="93"/>
        <end position="115"/>
    </location>
</feature>
<comment type="similarity">
    <text evidence="2">Belongs to the multi antimicrobial extrusion (MATE) (TC 2.A.66.1) family.</text>
</comment>
<gene>
    <name evidence="7" type="ORF">NVS89_10165</name>
</gene>
<dbReference type="PANTHER" id="PTHR42893:SF46">
    <property type="entry name" value="PROTEIN DETOXIFICATION 44, CHLOROPLASTIC"/>
    <property type="match status" value="1"/>
</dbReference>
<feature type="transmembrane region" description="Helical" evidence="6">
    <location>
        <begin position="357"/>
        <end position="377"/>
    </location>
</feature>
<comment type="subcellular location">
    <subcellularLocation>
        <location evidence="1">Membrane</location>
        <topology evidence="1">Multi-pass membrane protein</topology>
    </subcellularLocation>
</comment>
<feature type="transmembrane region" description="Helical" evidence="6">
    <location>
        <begin position="192"/>
        <end position="218"/>
    </location>
</feature>
<dbReference type="Proteomes" id="UP001151088">
    <property type="component" value="Unassembled WGS sequence"/>
</dbReference>
<evidence type="ECO:0000256" key="5">
    <source>
        <dbReference type="ARBA" id="ARBA00023136"/>
    </source>
</evidence>
<evidence type="ECO:0000256" key="6">
    <source>
        <dbReference type="SAM" id="Phobius"/>
    </source>
</evidence>
<dbReference type="AlphaFoldDB" id="A0A9X2PK47"/>
<feature type="transmembrane region" description="Helical" evidence="6">
    <location>
        <begin position="16"/>
        <end position="41"/>
    </location>
</feature>
<evidence type="ECO:0000256" key="1">
    <source>
        <dbReference type="ARBA" id="ARBA00004141"/>
    </source>
</evidence>
<dbReference type="GO" id="GO:0015297">
    <property type="term" value="F:antiporter activity"/>
    <property type="evidence" value="ECO:0007669"/>
    <property type="project" value="InterPro"/>
</dbReference>
<evidence type="ECO:0000313" key="7">
    <source>
        <dbReference type="EMBL" id="MCS0495463.1"/>
    </source>
</evidence>
<keyword evidence="4 6" id="KW-1133">Transmembrane helix</keyword>
<evidence type="ECO:0000313" key="8">
    <source>
        <dbReference type="Proteomes" id="UP001151088"/>
    </source>
</evidence>
<organism evidence="7 8">
    <name type="scientific">Ancylobacter mangrovi</name>
    <dbReference type="NCBI Taxonomy" id="2972472"/>
    <lineage>
        <taxon>Bacteria</taxon>
        <taxon>Pseudomonadati</taxon>
        <taxon>Pseudomonadota</taxon>
        <taxon>Alphaproteobacteria</taxon>
        <taxon>Hyphomicrobiales</taxon>
        <taxon>Xanthobacteraceae</taxon>
        <taxon>Ancylobacter</taxon>
    </lineage>
</organism>
<accession>A0A9X2PK47</accession>
<keyword evidence="8" id="KW-1185">Reference proteome</keyword>
<evidence type="ECO:0000256" key="3">
    <source>
        <dbReference type="ARBA" id="ARBA00022692"/>
    </source>
</evidence>
<dbReference type="InterPro" id="IPR044644">
    <property type="entry name" value="DinF-like"/>
</dbReference>
<keyword evidence="3 6" id="KW-0812">Transmembrane</keyword>
<feature type="transmembrane region" description="Helical" evidence="6">
    <location>
        <begin position="135"/>
        <end position="158"/>
    </location>
</feature>
<feature type="transmembrane region" description="Helical" evidence="6">
    <location>
        <begin position="47"/>
        <end position="67"/>
    </location>
</feature>
<dbReference type="CDD" id="cd13136">
    <property type="entry name" value="MATE_DinF_like"/>
    <property type="match status" value="1"/>
</dbReference>
<dbReference type="RefSeq" id="WP_258732581.1">
    <property type="nucleotide sequence ID" value="NZ_JANTHZ010000003.1"/>
</dbReference>
<dbReference type="NCBIfam" id="TIGR00797">
    <property type="entry name" value="matE"/>
    <property type="match status" value="1"/>
</dbReference>
<dbReference type="GO" id="GO:0005886">
    <property type="term" value="C:plasma membrane"/>
    <property type="evidence" value="ECO:0007669"/>
    <property type="project" value="TreeGrafter"/>
</dbReference>
<dbReference type="EMBL" id="JANTHZ010000003">
    <property type="protein sequence ID" value="MCS0495463.1"/>
    <property type="molecule type" value="Genomic_DNA"/>
</dbReference>
<sequence>MNIGAGGRVEVTSRRFLAIALPATLAQMTTPLLGLVATGAIGRLGDAVLLGAVAVGALLFDFTFWIFGSLRMGTAGLTAQALGRGEVVELRAVLVRALIIAAAIGLVLIALQFPIGHAAFSLMGASEGVHAAAALYFSIRIFSAPFAIANFALLGWFVGVARTDIGLGLQFLIAAVNALATAALVLHWDFGVAGAALANVLAETAGTLAGLVAAARLVGRDWRVPWRAVLDRARLVETVAVNSDIMVRTGLLMAVLMFFTTQGARTGDVTLAANAVLYNMVMVSAFFLDGFATAAEQVCGQSIGARDRPGFRRAVRLTLAWGFGFAAPATLAMLLGGGALIDLLTANGQVRLVGREFLPLAALTPLIGVAAFAYDGIYAGSAWARDMRNMMLPAVVLFFAVWWFAQPLGNGGLWFAYLAFMGGRGLFLAWRMPALERRSFPGPAPAGPLSPQPGS</sequence>
<name>A0A9X2PK47_9HYPH</name>
<dbReference type="GO" id="GO:0042910">
    <property type="term" value="F:xenobiotic transmembrane transporter activity"/>
    <property type="evidence" value="ECO:0007669"/>
    <property type="project" value="InterPro"/>
</dbReference>
<dbReference type="PANTHER" id="PTHR42893">
    <property type="entry name" value="PROTEIN DETOXIFICATION 44, CHLOROPLASTIC-RELATED"/>
    <property type="match status" value="1"/>
</dbReference>
<feature type="transmembrane region" description="Helical" evidence="6">
    <location>
        <begin position="271"/>
        <end position="293"/>
    </location>
</feature>
<feature type="transmembrane region" description="Helical" evidence="6">
    <location>
        <begin position="239"/>
        <end position="259"/>
    </location>
</feature>
<comment type="caution">
    <text evidence="7">The sequence shown here is derived from an EMBL/GenBank/DDBJ whole genome shotgun (WGS) entry which is preliminary data.</text>
</comment>
<reference evidence="7" key="1">
    <citation type="submission" date="2022-08" db="EMBL/GenBank/DDBJ databases">
        <authorList>
            <person name="Li F."/>
        </authorList>
    </citation>
    <scope>NUCLEOTIDE SEQUENCE</scope>
    <source>
        <strain evidence="7">MQZ15Z-1</strain>
    </source>
</reference>
<evidence type="ECO:0000256" key="4">
    <source>
        <dbReference type="ARBA" id="ARBA00022989"/>
    </source>
</evidence>
<evidence type="ECO:0000256" key="2">
    <source>
        <dbReference type="ARBA" id="ARBA00010199"/>
    </source>
</evidence>
<keyword evidence="5 6" id="KW-0472">Membrane</keyword>
<feature type="transmembrane region" description="Helical" evidence="6">
    <location>
        <begin position="314"/>
        <end position="337"/>
    </location>
</feature>
<dbReference type="InterPro" id="IPR002528">
    <property type="entry name" value="MATE_fam"/>
</dbReference>